<dbReference type="OMA" id="DWISHLI"/>
<dbReference type="InParanoid" id="D8PRF0"/>
<evidence type="ECO:0000256" key="3">
    <source>
        <dbReference type="SAM" id="MobiDB-lite"/>
    </source>
</evidence>
<feature type="compositionally biased region" description="Pro residues" evidence="3">
    <location>
        <begin position="177"/>
        <end position="192"/>
    </location>
</feature>
<evidence type="ECO:0008006" key="8">
    <source>
        <dbReference type="Google" id="ProtNLM"/>
    </source>
</evidence>
<evidence type="ECO:0000256" key="1">
    <source>
        <dbReference type="ARBA" id="ARBA00022884"/>
    </source>
</evidence>
<dbReference type="CDD" id="cd00593">
    <property type="entry name" value="RIBOc"/>
    <property type="match status" value="1"/>
</dbReference>
<dbReference type="PROSITE" id="PS50137">
    <property type="entry name" value="DS_RBD"/>
    <property type="match status" value="1"/>
</dbReference>
<dbReference type="STRING" id="578458.D8PRF0"/>
<dbReference type="Gene3D" id="3.30.160.20">
    <property type="match status" value="1"/>
</dbReference>
<feature type="domain" description="RNase III" evidence="5">
    <location>
        <begin position="10"/>
        <end position="133"/>
    </location>
</feature>
<dbReference type="AlphaFoldDB" id="D8PRF0"/>
<dbReference type="Pfam" id="PF00035">
    <property type="entry name" value="dsrm"/>
    <property type="match status" value="1"/>
</dbReference>
<proteinExistence type="predicted"/>
<gene>
    <name evidence="6" type="ORF">SCHCODRAFT_64720</name>
</gene>
<dbReference type="InterPro" id="IPR036389">
    <property type="entry name" value="RNase_III_sf"/>
</dbReference>
<organism evidence="7">
    <name type="scientific">Schizophyllum commune (strain H4-8 / FGSC 9210)</name>
    <name type="common">Split gill fungus</name>
    <dbReference type="NCBI Taxonomy" id="578458"/>
    <lineage>
        <taxon>Eukaryota</taxon>
        <taxon>Fungi</taxon>
        <taxon>Dikarya</taxon>
        <taxon>Basidiomycota</taxon>
        <taxon>Agaricomycotina</taxon>
        <taxon>Agaricomycetes</taxon>
        <taxon>Agaricomycetidae</taxon>
        <taxon>Agaricales</taxon>
        <taxon>Schizophyllaceae</taxon>
        <taxon>Schizophyllum</taxon>
    </lineage>
</organism>
<dbReference type="Gene3D" id="1.10.1520.10">
    <property type="entry name" value="Ribonuclease III domain"/>
    <property type="match status" value="1"/>
</dbReference>
<dbReference type="PROSITE" id="PS50142">
    <property type="entry name" value="RNASE_3_2"/>
    <property type="match status" value="1"/>
</dbReference>
<feature type="compositionally biased region" description="Polar residues" evidence="3">
    <location>
        <begin position="161"/>
        <end position="171"/>
    </location>
</feature>
<dbReference type="OrthoDB" id="3353871at2759"/>
<feature type="region of interest" description="Disordered" evidence="3">
    <location>
        <begin position="151"/>
        <end position="207"/>
    </location>
</feature>
<dbReference type="InterPro" id="IPR000999">
    <property type="entry name" value="RNase_III_dom"/>
</dbReference>
<dbReference type="Proteomes" id="UP000007431">
    <property type="component" value="Unassembled WGS sequence"/>
</dbReference>
<dbReference type="SUPFAM" id="SSF54768">
    <property type="entry name" value="dsRNA-binding domain-like"/>
    <property type="match status" value="1"/>
</dbReference>
<dbReference type="VEuPathDB" id="FungiDB:SCHCODRAFT_02489798"/>
<keyword evidence="1 2" id="KW-0694">RNA-binding</keyword>
<dbReference type="eggNOG" id="ENOG502SNSJ">
    <property type="taxonomic scope" value="Eukaryota"/>
</dbReference>
<dbReference type="SMART" id="SM00358">
    <property type="entry name" value="DSRM"/>
    <property type="match status" value="1"/>
</dbReference>
<dbReference type="GO" id="GO:0003723">
    <property type="term" value="F:RNA binding"/>
    <property type="evidence" value="ECO:0007669"/>
    <property type="project" value="UniProtKB-UniRule"/>
</dbReference>
<evidence type="ECO:0000256" key="2">
    <source>
        <dbReference type="PROSITE-ProRule" id="PRU00266"/>
    </source>
</evidence>
<dbReference type="KEGG" id="scm:SCHCO_02489798"/>
<dbReference type="GeneID" id="9585050"/>
<name>D8PRF0_SCHCM</name>
<evidence type="ECO:0000313" key="7">
    <source>
        <dbReference type="Proteomes" id="UP000007431"/>
    </source>
</evidence>
<dbReference type="SUPFAM" id="SSF69065">
    <property type="entry name" value="RNase III domain-like"/>
    <property type="match status" value="1"/>
</dbReference>
<dbReference type="GO" id="GO:0004525">
    <property type="term" value="F:ribonuclease III activity"/>
    <property type="evidence" value="ECO:0007669"/>
    <property type="project" value="InterPro"/>
</dbReference>
<evidence type="ECO:0000259" key="4">
    <source>
        <dbReference type="PROSITE" id="PS50137"/>
    </source>
</evidence>
<accession>D8PRF0</accession>
<protein>
    <recommendedName>
        <fullName evidence="8">DRBM domain-containing protein</fullName>
    </recommendedName>
</protein>
<evidence type="ECO:0000313" key="6">
    <source>
        <dbReference type="EMBL" id="EFJ03847.1"/>
    </source>
</evidence>
<sequence>MAGLPPLPKIEGDLEILMDVFTHDSLKEDDELTHMNDDYGNTARLREIGERVLDLAVTFHYYSDRQDGVLAADQIVARRREALSDDRINHWMDAYELKGKIKAAPSERQAARSSPQVNDFFKKYVGAIYIRQGMGVIQTWISRLLNPDAEPVLPPEGRGTPQPQRQGSLLQDRSMASPPPPPGAPPPMPMGAPPGSSHPMHASGNGVSLSLMNQTAMQKGFAVNYEASQTGPPHAPTWSVRCLLNGTEYGTGTGTSQKKAKELAAQEAWERLGWGRSN</sequence>
<evidence type="ECO:0000259" key="5">
    <source>
        <dbReference type="PROSITE" id="PS50142"/>
    </source>
</evidence>
<dbReference type="EMBL" id="GL377302">
    <property type="protein sequence ID" value="EFJ03847.1"/>
    <property type="molecule type" value="Genomic_DNA"/>
</dbReference>
<dbReference type="HOGENOM" id="CLU_056047_1_0_1"/>
<dbReference type="SMART" id="SM00535">
    <property type="entry name" value="RIBOc"/>
    <property type="match status" value="1"/>
</dbReference>
<dbReference type="GO" id="GO:0006396">
    <property type="term" value="P:RNA processing"/>
    <property type="evidence" value="ECO:0007669"/>
    <property type="project" value="InterPro"/>
</dbReference>
<reference evidence="6 7" key="1">
    <citation type="journal article" date="2010" name="Nat. Biotechnol.">
        <title>Genome sequence of the model mushroom Schizophyllum commune.</title>
        <authorList>
            <person name="Ohm R.A."/>
            <person name="de Jong J.F."/>
            <person name="Lugones L.G."/>
            <person name="Aerts A."/>
            <person name="Kothe E."/>
            <person name="Stajich J.E."/>
            <person name="de Vries R.P."/>
            <person name="Record E."/>
            <person name="Levasseur A."/>
            <person name="Baker S.E."/>
            <person name="Bartholomew K.A."/>
            <person name="Coutinho P.M."/>
            <person name="Erdmann S."/>
            <person name="Fowler T.J."/>
            <person name="Gathman A.C."/>
            <person name="Lombard V."/>
            <person name="Henrissat B."/>
            <person name="Knabe N."/>
            <person name="Kuees U."/>
            <person name="Lilly W.W."/>
            <person name="Lindquist E."/>
            <person name="Lucas S."/>
            <person name="Magnuson J.K."/>
            <person name="Piumi F."/>
            <person name="Raudaskoski M."/>
            <person name="Salamov A."/>
            <person name="Schmutz J."/>
            <person name="Schwarze F.W.M.R."/>
            <person name="vanKuyk P.A."/>
            <person name="Horton J.S."/>
            <person name="Grigoriev I.V."/>
            <person name="Woesten H.A.B."/>
        </authorList>
    </citation>
    <scope>NUCLEOTIDE SEQUENCE [LARGE SCALE GENOMIC DNA]</scope>
    <source>
        <strain evidence="7">H4-8 / FGSC 9210</strain>
    </source>
</reference>
<feature type="domain" description="DRBM" evidence="4">
    <location>
        <begin position="207"/>
        <end position="274"/>
    </location>
</feature>
<keyword evidence="7" id="KW-1185">Reference proteome</keyword>
<dbReference type="InterPro" id="IPR014720">
    <property type="entry name" value="dsRBD_dom"/>
</dbReference>